<dbReference type="GO" id="GO:0006952">
    <property type="term" value="P:defense response"/>
    <property type="evidence" value="ECO:0007669"/>
    <property type="project" value="UniProtKB-KW"/>
</dbReference>
<feature type="signal peptide" evidence="12">
    <location>
        <begin position="1"/>
        <end position="20"/>
    </location>
</feature>
<dbReference type="PROSITE" id="PS50941">
    <property type="entry name" value="CHIT_BIND_I_2"/>
    <property type="match status" value="1"/>
</dbReference>
<evidence type="ECO:0000313" key="15">
    <source>
        <dbReference type="Proteomes" id="UP000298416"/>
    </source>
</evidence>
<dbReference type="Proteomes" id="UP000298416">
    <property type="component" value="Unassembled WGS sequence"/>
</dbReference>
<dbReference type="PANTHER" id="PTHR22595:SF193">
    <property type="entry name" value="ENDOCHITINASE EP3"/>
    <property type="match status" value="1"/>
</dbReference>
<accession>A0A8X9A8W2</accession>
<keyword evidence="5 11" id="KW-0147">Chitin-binding</keyword>
<evidence type="ECO:0000256" key="10">
    <source>
        <dbReference type="PIRSR" id="PIRSR001060-2"/>
    </source>
</evidence>
<dbReference type="GO" id="GO:0016998">
    <property type="term" value="P:cell wall macromolecule catabolic process"/>
    <property type="evidence" value="ECO:0007669"/>
    <property type="project" value="InterPro"/>
</dbReference>
<keyword evidence="7" id="KW-0624">Polysaccharide degradation</keyword>
<dbReference type="PIRSF" id="PIRSF001060">
    <property type="entry name" value="Endochitinase"/>
    <property type="match status" value="1"/>
</dbReference>
<organism evidence="14">
    <name type="scientific">Salvia splendens</name>
    <name type="common">Scarlet sage</name>
    <dbReference type="NCBI Taxonomy" id="180675"/>
    <lineage>
        <taxon>Eukaryota</taxon>
        <taxon>Viridiplantae</taxon>
        <taxon>Streptophyta</taxon>
        <taxon>Embryophyta</taxon>
        <taxon>Tracheophyta</taxon>
        <taxon>Spermatophyta</taxon>
        <taxon>Magnoliopsida</taxon>
        <taxon>eudicotyledons</taxon>
        <taxon>Gunneridae</taxon>
        <taxon>Pentapetalae</taxon>
        <taxon>asterids</taxon>
        <taxon>lamiids</taxon>
        <taxon>Lamiales</taxon>
        <taxon>Lamiaceae</taxon>
        <taxon>Nepetoideae</taxon>
        <taxon>Mentheae</taxon>
        <taxon>Salviinae</taxon>
        <taxon>Salvia</taxon>
        <taxon>Salvia subgen. Calosphace</taxon>
        <taxon>core Calosphace</taxon>
    </lineage>
</organism>
<dbReference type="Pfam" id="PF00182">
    <property type="entry name" value="Glyco_hydro_19"/>
    <property type="match status" value="1"/>
</dbReference>
<dbReference type="InterPro" id="IPR016283">
    <property type="entry name" value="Glyco_hydro_19"/>
</dbReference>
<feature type="disulfide bond" evidence="10">
    <location>
        <begin position="82"/>
        <end position="131"/>
    </location>
</feature>
<evidence type="ECO:0000256" key="7">
    <source>
        <dbReference type="ARBA" id="ARBA00023024"/>
    </source>
</evidence>
<evidence type="ECO:0000256" key="9">
    <source>
        <dbReference type="PIRSR" id="PIRSR001060-1"/>
    </source>
</evidence>
<evidence type="ECO:0000256" key="3">
    <source>
        <dbReference type="ARBA" id="ARBA00009373"/>
    </source>
</evidence>
<keyword evidence="7" id="KW-0119">Carbohydrate metabolism</keyword>
<dbReference type="CDD" id="cd00325">
    <property type="entry name" value="chitinase_GH19"/>
    <property type="match status" value="1"/>
</dbReference>
<name>A0A8X9A8W2_SALSN</name>
<dbReference type="GO" id="GO:0004568">
    <property type="term" value="F:chitinase activity"/>
    <property type="evidence" value="ECO:0007669"/>
    <property type="project" value="InterPro"/>
</dbReference>
<reference evidence="14" key="2">
    <citation type="submission" date="2020-08" db="EMBL/GenBank/DDBJ databases">
        <title>Plant Genome Project.</title>
        <authorList>
            <person name="Zhang R.-G."/>
        </authorList>
    </citation>
    <scope>NUCLEOTIDE SEQUENCE</scope>
    <source>
        <strain evidence="14">Huo1</strain>
        <tissue evidence="14">Leaf</tissue>
    </source>
</reference>
<comment type="caution">
    <text evidence="14">The sequence shown here is derived from an EMBL/GenBank/DDBJ whole genome shotgun (WGS) entry which is preliminary data.</text>
</comment>
<keyword evidence="15" id="KW-1185">Reference proteome</keyword>
<dbReference type="GO" id="GO:0008061">
    <property type="term" value="F:chitin binding"/>
    <property type="evidence" value="ECO:0007669"/>
    <property type="project" value="UniProtKB-UniRule"/>
</dbReference>
<dbReference type="AlphaFoldDB" id="A0A8X9A8W2"/>
<feature type="disulfide bond" evidence="10 11">
    <location>
        <begin position="25"/>
        <end position="37"/>
    </location>
</feature>
<protein>
    <recommendedName>
        <fullName evidence="13">Chitin-binding type-1 domain-containing protein</fullName>
    </recommendedName>
</protein>
<proteinExistence type="inferred from homology"/>
<evidence type="ECO:0000256" key="5">
    <source>
        <dbReference type="ARBA" id="ARBA00022669"/>
    </source>
</evidence>
<dbReference type="SMART" id="SM00270">
    <property type="entry name" value="ChtBD1"/>
    <property type="match status" value="1"/>
</dbReference>
<dbReference type="PROSITE" id="PS00773">
    <property type="entry name" value="CHITINASE_19_1"/>
    <property type="match status" value="1"/>
</dbReference>
<evidence type="ECO:0000256" key="2">
    <source>
        <dbReference type="ARBA" id="ARBA00004116"/>
    </source>
</evidence>
<dbReference type="GO" id="GO:0005975">
    <property type="term" value="P:carbohydrate metabolic process"/>
    <property type="evidence" value="ECO:0007669"/>
    <property type="project" value="InterPro"/>
</dbReference>
<keyword evidence="12" id="KW-0732">Signal</keyword>
<gene>
    <name evidence="14" type="ORF">SASPL_104941</name>
</gene>
<keyword evidence="4" id="KW-0926">Vacuole</keyword>
<evidence type="ECO:0000256" key="1">
    <source>
        <dbReference type="ARBA" id="ARBA00003102"/>
    </source>
</evidence>
<keyword evidence="8 10" id="KW-1015">Disulfide bond</keyword>
<dbReference type="EMBL" id="PNBA02000002">
    <property type="protein sequence ID" value="KAG6433332.1"/>
    <property type="molecule type" value="Genomic_DNA"/>
</dbReference>
<sequence length="264" mass="29056">MKNLLTLFTLFCLALGSVSGQKCGCKRSECCSKFGFCGTDDAHCGTNCWAGPCKGRNNVKVGDVVTNAFFNGILARQRPRGCPGKGFYSRARFLLAMASYPTFGTIGSFDDSKREIAAFFAHVAHETGSLCFIEENGGRSKPYCDLTYSKWPCAANKQYYGRGPLKLTWNYNYGAAGRAIGFNVLKNPELVATNAFISIKASVWFWMENCHGLFVSGKGFGATIRAINSAECDGKRTAQVSSRVKYYEDYCRQLRVNPGPNLRC</sequence>
<keyword evidence="6" id="KW-0611">Plant defense</keyword>
<comment type="caution">
    <text evidence="11">Lacks conserved residue(s) required for the propagation of feature annotation.</text>
</comment>
<evidence type="ECO:0000256" key="4">
    <source>
        <dbReference type="ARBA" id="ARBA00022554"/>
    </source>
</evidence>
<dbReference type="InterPro" id="IPR036861">
    <property type="entry name" value="Endochitinase-like_sf"/>
</dbReference>
<dbReference type="SUPFAM" id="SSF53955">
    <property type="entry name" value="Lysozyme-like"/>
    <property type="match status" value="1"/>
</dbReference>
<evidence type="ECO:0000256" key="6">
    <source>
        <dbReference type="ARBA" id="ARBA00022821"/>
    </source>
</evidence>
<feature type="chain" id="PRO_5036489125" description="Chitin-binding type-1 domain-containing protein" evidence="12">
    <location>
        <begin position="21"/>
        <end position="264"/>
    </location>
</feature>
<dbReference type="SUPFAM" id="SSF57016">
    <property type="entry name" value="Plant lectins/antimicrobial peptides"/>
    <property type="match status" value="1"/>
</dbReference>
<evidence type="ECO:0000256" key="11">
    <source>
        <dbReference type="PROSITE-ProRule" id="PRU00261"/>
    </source>
</evidence>
<feature type="active site" description="Proton donor" evidence="9">
    <location>
        <position position="126"/>
    </location>
</feature>
<dbReference type="InterPro" id="IPR000726">
    <property type="entry name" value="Glyco_hydro_19_cat"/>
</dbReference>
<evidence type="ECO:0000256" key="12">
    <source>
        <dbReference type="SAM" id="SignalP"/>
    </source>
</evidence>
<evidence type="ECO:0000313" key="14">
    <source>
        <dbReference type="EMBL" id="KAG6433332.1"/>
    </source>
</evidence>
<dbReference type="Gene3D" id="3.30.20.10">
    <property type="entry name" value="Endochitinase, domain 2"/>
    <property type="match status" value="1"/>
</dbReference>
<dbReference type="Gene3D" id="3.30.60.10">
    <property type="entry name" value="Endochitinase-like"/>
    <property type="match status" value="1"/>
</dbReference>
<comment type="similarity">
    <text evidence="3">Belongs to the glycosyl hydrolase 19 family. Chitinase class I subfamily.</text>
</comment>
<dbReference type="GO" id="GO:0005773">
    <property type="term" value="C:vacuole"/>
    <property type="evidence" value="ECO:0007669"/>
    <property type="project" value="UniProtKB-SubCell"/>
</dbReference>
<dbReference type="InterPro" id="IPR001002">
    <property type="entry name" value="Chitin-bd_1"/>
</dbReference>
<feature type="disulfide bond" evidence="10">
    <location>
        <begin position="144"/>
        <end position="153"/>
    </location>
</feature>
<keyword evidence="7" id="KW-0146">Chitin degradation</keyword>
<dbReference type="GO" id="GO:0006032">
    <property type="term" value="P:chitin catabolic process"/>
    <property type="evidence" value="ECO:0007669"/>
    <property type="project" value="UniProtKB-KW"/>
</dbReference>
<dbReference type="CDD" id="cd00035">
    <property type="entry name" value="ChtBD1"/>
    <property type="match status" value="1"/>
</dbReference>
<dbReference type="InterPro" id="IPR023346">
    <property type="entry name" value="Lysozyme-like_dom_sf"/>
</dbReference>
<dbReference type="Gene3D" id="1.10.530.10">
    <property type="match status" value="1"/>
</dbReference>
<feature type="domain" description="Chitin-binding type-1" evidence="13">
    <location>
        <begin position="20"/>
        <end position="55"/>
    </location>
</feature>
<dbReference type="FunFam" id="3.30.20.10:FF:000001">
    <property type="entry name" value="Endochitinase (Chitinase)"/>
    <property type="match status" value="1"/>
</dbReference>
<feature type="disulfide bond" evidence="10">
    <location>
        <begin position="232"/>
        <end position="264"/>
    </location>
</feature>
<comment type="function">
    <text evidence="1">Defense against chitin-containing fungal pathogens.</text>
</comment>
<reference evidence="14" key="1">
    <citation type="submission" date="2018-01" db="EMBL/GenBank/DDBJ databases">
        <authorList>
            <person name="Mao J.F."/>
        </authorList>
    </citation>
    <scope>NUCLEOTIDE SEQUENCE</scope>
    <source>
        <strain evidence="14">Huo1</strain>
        <tissue evidence="14">Leaf</tissue>
    </source>
</reference>
<evidence type="ECO:0000259" key="13">
    <source>
        <dbReference type="PROSITE" id="PS50941"/>
    </source>
</evidence>
<dbReference type="PANTHER" id="PTHR22595">
    <property type="entry name" value="CHITINASE-RELATED"/>
    <property type="match status" value="1"/>
</dbReference>
<dbReference type="OrthoDB" id="5985073at2759"/>
<feature type="disulfide bond" evidence="10 11">
    <location>
        <begin position="30"/>
        <end position="44"/>
    </location>
</feature>
<comment type="subcellular location">
    <subcellularLocation>
        <location evidence="2">Vacuole</location>
    </subcellularLocation>
</comment>
<evidence type="ECO:0000256" key="8">
    <source>
        <dbReference type="ARBA" id="ARBA00023157"/>
    </source>
</evidence>